<evidence type="ECO:0000259" key="7">
    <source>
        <dbReference type="PROSITE" id="PS50850"/>
    </source>
</evidence>
<dbReference type="PANTHER" id="PTHR12778:SF10">
    <property type="entry name" value="MAJOR FACILITATOR SUPERFAMILY DOMAIN-CONTAINING PROTEIN 3"/>
    <property type="match status" value="1"/>
</dbReference>
<dbReference type="Pfam" id="PF07690">
    <property type="entry name" value="MFS_1"/>
    <property type="match status" value="2"/>
</dbReference>
<evidence type="ECO:0000256" key="1">
    <source>
        <dbReference type="ARBA" id="ARBA00004651"/>
    </source>
</evidence>
<dbReference type="InterPro" id="IPR020846">
    <property type="entry name" value="MFS_dom"/>
</dbReference>
<keyword evidence="4 6" id="KW-1133">Transmembrane helix</keyword>
<evidence type="ECO:0000313" key="9">
    <source>
        <dbReference type="Proteomes" id="UP000218418"/>
    </source>
</evidence>
<feature type="transmembrane region" description="Helical" evidence="6">
    <location>
        <begin position="51"/>
        <end position="69"/>
    </location>
</feature>
<feature type="transmembrane region" description="Helical" evidence="6">
    <location>
        <begin position="178"/>
        <end position="202"/>
    </location>
</feature>
<keyword evidence="9" id="KW-1185">Reference proteome</keyword>
<feature type="transmembrane region" description="Helical" evidence="6">
    <location>
        <begin position="397"/>
        <end position="420"/>
    </location>
</feature>
<keyword evidence="5 6" id="KW-0472">Membrane</keyword>
<proteinExistence type="predicted"/>
<feature type="transmembrane region" description="Helical" evidence="6">
    <location>
        <begin position="105"/>
        <end position="123"/>
    </location>
</feature>
<protein>
    <submittedName>
        <fullName evidence="8">Major facilitator transporter</fullName>
    </submittedName>
</protein>
<feature type="transmembrane region" description="Helical" evidence="6">
    <location>
        <begin position="307"/>
        <end position="328"/>
    </location>
</feature>
<keyword evidence="3 6" id="KW-0812">Transmembrane</keyword>
<feature type="domain" description="Major facilitator superfamily (MFS) profile" evidence="7">
    <location>
        <begin position="15"/>
        <end position="422"/>
    </location>
</feature>
<feature type="transmembrane region" description="Helical" evidence="6">
    <location>
        <begin position="334"/>
        <end position="358"/>
    </location>
</feature>
<feature type="transmembrane region" description="Helical" evidence="6">
    <location>
        <begin position="81"/>
        <end position="99"/>
    </location>
</feature>
<evidence type="ECO:0000256" key="3">
    <source>
        <dbReference type="ARBA" id="ARBA00022692"/>
    </source>
</evidence>
<dbReference type="OrthoDB" id="9787815at2"/>
<feature type="transmembrane region" description="Helical" evidence="6">
    <location>
        <begin position="237"/>
        <end position="260"/>
    </location>
</feature>
<dbReference type="InterPro" id="IPR011701">
    <property type="entry name" value="MFS"/>
</dbReference>
<dbReference type="AlphaFoldDB" id="A0A1Z4LPX8"/>
<dbReference type="EMBL" id="AP018227">
    <property type="protein sequence ID" value="BAY83263.1"/>
    <property type="molecule type" value="Genomic_DNA"/>
</dbReference>
<feature type="transmembrane region" description="Helical" evidence="6">
    <location>
        <begin position="21"/>
        <end position="39"/>
    </location>
</feature>
<keyword evidence="2" id="KW-0813">Transport</keyword>
<evidence type="ECO:0000256" key="5">
    <source>
        <dbReference type="ARBA" id="ARBA00023136"/>
    </source>
</evidence>
<dbReference type="Proteomes" id="UP000218418">
    <property type="component" value="Chromosome"/>
</dbReference>
<dbReference type="PANTHER" id="PTHR12778">
    <property type="entry name" value="SOLUTE CARRIER FAMILY 33 ACETYL-COA TRANSPORTER -RELATED"/>
    <property type="match status" value="1"/>
</dbReference>
<accession>A0A1Z4LPX8</accession>
<name>A0A1Z4LPX8_9CYAN</name>
<evidence type="ECO:0000256" key="4">
    <source>
        <dbReference type="ARBA" id="ARBA00022989"/>
    </source>
</evidence>
<organism evidence="8 9">
    <name type="scientific">Calothrix parasitica NIES-267</name>
    <dbReference type="NCBI Taxonomy" id="1973488"/>
    <lineage>
        <taxon>Bacteria</taxon>
        <taxon>Bacillati</taxon>
        <taxon>Cyanobacteriota</taxon>
        <taxon>Cyanophyceae</taxon>
        <taxon>Nostocales</taxon>
        <taxon>Calotrichaceae</taxon>
        <taxon>Calothrix</taxon>
    </lineage>
</organism>
<dbReference type="PROSITE" id="PS50850">
    <property type="entry name" value="MFS"/>
    <property type="match status" value="1"/>
</dbReference>
<feature type="transmembrane region" description="Helical" evidence="6">
    <location>
        <begin position="370"/>
        <end position="391"/>
    </location>
</feature>
<evidence type="ECO:0000256" key="6">
    <source>
        <dbReference type="SAM" id="Phobius"/>
    </source>
</evidence>
<dbReference type="InterPro" id="IPR036259">
    <property type="entry name" value="MFS_trans_sf"/>
</dbReference>
<gene>
    <name evidence="8" type="ORF">NIES267_27500</name>
</gene>
<reference evidence="8 9" key="1">
    <citation type="submission" date="2017-06" db="EMBL/GenBank/DDBJ databases">
        <title>Genome sequencing of cyanobaciteial culture collection at National Institute for Environmental Studies (NIES).</title>
        <authorList>
            <person name="Hirose Y."/>
            <person name="Shimura Y."/>
            <person name="Fujisawa T."/>
            <person name="Nakamura Y."/>
            <person name="Kawachi M."/>
        </authorList>
    </citation>
    <scope>NUCLEOTIDE SEQUENCE [LARGE SCALE GENOMIC DNA]</scope>
    <source>
        <strain evidence="8 9">NIES-267</strain>
    </source>
</reference>
<dbReference type="GO" id="GO:0005886">
    <property type="term" value="C:plasma membrane"/>
    <property type="evidence" value="ECO:0007669"/>
    <property type="project" value="UniProtKB-SubCell"/>
</dbReference>
<dbReference type="InterPro" id="IPR004752">
    <property type="entry name" value="AmpG_permease/AT-1"/>
</dbReference>
<feature type="transmembrane region" description="Helical" evidence="6">
    <location>
        <begin position="144"/>
        <end position="166"/>
    </location>
</feature>
<dbReference type="SUPFAM" id="SSF103473">
    <property type="entry name" value="MFS general substrate transporter"/>
    <property type="match status" value="1"/>
</dbReference>
<dbReference type="GO" id="GO:0022857">
    <property type="term" value="F:transmembrane transporter activity"/>
    <property type="evidence" value="ECO:0007669"/>
    <property type="project" value="InterPro"/>
</dbReference>
<evidence type="ECO:0000313" key="8">
    <source>
        <dbReference type="EMBL" id="BAY83263.1"/>
    </source>
</evidence>
<dbReference type="Gene3D" id="1.20.1250.20">
    <property type="entry name" value="MFS general substrate transporter like domains"/>
    <property type="match status" value="1"/>
</dbReference>
<evidence type="ECO:0000256" key="2">
    <source>
        <dbReference type="ARBA" id="ARBA00022448"/>
    </source>
</evidence>
<sequence length="429" mass="47342">MTIQTDKPKTKSISPWAYVPTLYFAQGIPYMIINVLSVVFYDDLGISDAQIAAWTSLINLPWVLKMFWGPIVDIYSTKRRWLLAMQGTMFFCLGLLALSLQLENFFYISLAILAVGAFVSATYDIATDGYYMLALSTEQQAFFVGIRAFCYRMAMIFSTGALPIIAGNLNKNINSFSLSWSITLGLAAAIFVILFILHNIFLPAPEAINKPSEENTTTNIPFLEVIRSYISQRRIGAILAFILLYRLGEAMLLKMATLFLKADVAEGGFGLSNTQYGLVYGTFGYISLIVGGILGGLIIAKYGLRKCLLPMALALNLPDLFYVYMAYAKPPLEFVYPLVSLEQFGYGLGTTAFMVYLIHICKGQYKTSHFAISTGLMAFGLMLPGAISGVIKDALGYPLFFVIVCLLTLPGMATIFFIPIDEEAESKAS</sequence>
<feature type="transmembrane region" description="Helical" evidence="6">
    <location>
        <begin position="280"/>
        <end position="300"/>
    </location>
</feature>
<comment type="subcellular location">
    <subcellularLocation>
        <location evidence="1">Cell membrane</location>
        <topology evidence="1">Multi-pass membrane protein</topology>
    </subcellularLocation>
</comment>